<accession>A0A8T0PYX7</accession>
<keyword evidence="2" id="KW-1185">Reference proteome</keyword>
<gene>
    <name evidence="1" type="ORF">PVAP13_7NG212500</name>
</gene>
<proteinExistence type="predicted"/>
<dbReference type="Proteomes" id="UP000823388">
    <property type="component" value="Chromosome 7N"/>
</dbReference>
<evidence type="ECO:0000313" key="2">
    <source>
        <dbReference type="Proteomes" id="UP000823388"/>
    </source>
</evidence>
<dbReference type="AlphaFoldDB" id="A0A8T0PYX7"/>
<organism evidence="1 2">
    <name type="scientific">Panicum virgatum</name>
    <name type="common">Blackwell switchgrass</name>
    <dbReference type="NCBI Taxonomy" id="38727"/>
    <lineage>
        <taxon>Eukaryota</taxon>
        <taxon>Viridiplantae</taxon>
        <taxon>Streptophyta</taxon>
        <taxon>Embryophyta</taxon>
        <taxon>Tracheophyta</taxon>
        <taxon>Spermatophyta</taxon>
        <taxon>Magnoliopsida</taxon>
        <taxon>Liliopsida</taxon>
        <taxon>Poales</taxon>
        <taxon>Poaceae</taxon>
        <taxon>PACMAD clade</taxon>
        <taxon>Panicoideae</taxon>
        <taxon>Panicodae</taxon>
        <taxon>Paniceae</taxon>
        <taxon>Panicinae</taxon>
        <taxon>Panicum</taxon>
        <taxon>Panicum sect. Hiantes</taxon>
    </lineage>
</organism>
<evidence type="ECO:0000313" key="1">
    <source>
        <dbReference type="EMBL" id="KAG2566108.1"/>
    </source>
</evidence>
<sequence length="86" mass="10143">MFFLQLFRSLVPDNLILYLKQKFCTAVSLCHFHIPVIWKKMQSWLVAVSLNFSSLNSHTVKLQKYDCREGIHVQQAHDVIHIFIDL</sequence>
<name>A0A8T0PYX7_PANVG</name>
<reference evidence="1" key="1">
    <citation type="submission" date="2020-05" db="EMBL/GenBank/DDBJ databases">
        <title>WGS assembly of Panicum virgatum.</title>
        <authorList>
            <person name="Lovell J.T."/>
            <person name="Jenkins J."/>
            <person name="Shu S."/>
            <person name="Juenger T.E."/>
            <person name="Schmutz J."/>
        </authorList>
    </citation>
    <scope>NUCLEOTIDE SEQUENCE</scope>
    <source>
        <strain evidence="1">AP13</strain>
    </source>
</reference>
<comment type="caution">
    <text evidence="1">The sequence shown here is derived from an EMBL/GenBank/DDBJ whole genome shotgun (WGS) entry which is preliminary data.</text>
</comment>
<dbReference type="EMBL" id="CM029050">
    <property type="protein sequence ID" value="KAG2566108.1"/>
    <property type="molecule type" value="Genomic_DNA"/>
</dbReference>
<protein>
    <submittedName>
        <fullName evidence="1">Uncharacterized protein</fullName>
    </submittedName>
</protein>